<dbReference type="Proteomes" id="UP001054945">
    <property type="component" value="Unassembled WGS sequence"/>
</dbReference>
<name>A0AAV4SE67_CAEEX</name>
<sequence>MQGWKPPFSLQTIQSPNPHRKVLEHSVLTLSTVDASLDNIALDFRSRDHTPLIPSLPNDFLRAKDSIGLLLGSAETPSRSSLNGEFLALNLEKVDSYRY</sequence>
<reference evidence="1 2" key="1">
    <citation type="submission" date="2021-06" db="EMBL/GenBank/DDBJ databases">
        <title>Caerostris extrusa draft genome.</title>
        <authorList>
            <person name="Kono N."/>
            <person name="Arakawa K."/>
        </authorList>
    </citation>
    <scope>NUCLEOTIDE SEQUENCE [LARGE SCALE GENOMIC DNA]</scope>
</reference>
<keyword evidence="2" id="KW-1185">Reference proteome</keyword>
<dbReference type="EMBL" id="BPLR01009527">
    <property type="protein sequence ID" value="GIY32638.1"/>
    <property type="molecule type" value="Genomic_DNA"/>
</dbReference>
<organism evidence="1 2">
    <name type="scientific">Caerostris extrusa</name>
    <name type="common">Bark spider</name>
    <name type="synonym">Caerostris bankana</name>
    <dbReference type="NCBI Taxonomy" id="172846"/>
    <lineage>
        <taxon>Eukaryota</taxon>
        <taxon>Metazoa</taxon>
        <taxon>Ecdysozoa</taxon>
        <taxon>Arthropoda</taxon>
        <taxon>Chelicerata</taxon>
        <taxon>Arachnida</taxon>
        <taxon>Araneae</taxon>
        <taxon>Araneomorphae</taxon>
        <taxon>Entelegynae</taxon>
        <taxon>Araneoidea</taxon>
        <taxon>Araneidae</taxon>
        <taxon>Caerostris</taxon>
    </lineage>
</organism>
<evidence type="ECO:0000313" key="1">
    <source>
        <dbReference type="EMBL" id="GIY32638.1"/>
    </source>
</evidence>
<accession>A0AAV4SE67</accession>
<proteinExistence type="predicted"/>
<protein>
    <submittedName>
        <fullName evidence="1">Uncharacterized protein</fullName>
    </submittedName>
</protein>
<gene>
    <name evidence="1" type="ORF">CEXT_249261</name>
</gene>
<evidence type="ECO:0000313" key="2">
    <source>
        <dbReference type="Proteomes" id="UP001054945"/>
    </source>
</evidence>
<comment type="caution">
    <text evidence="1">The sequence shown here is derived from an EMBL/GenBank/DDBJ whole genome shotgun (WGS) entry which is preliminary data.</text>
</comment>
<dbReference type="AlphaFoldDB" id="A0AAV4SE67"/>